<dbReference type="eggNOG" id="KOG2239">
    <property type="taxonomic scope" value="Eukaryota"/>
</dbReference>
<dbReference type="Pfam" id="PF19026">
    <property type="entry name" value="UBA_HYPK"/>
    <property type="match status" value="1"/>
</dbReference>
<dbReference type="Pfam" id="PF01849">
    <property type="entry name" value="NAC"/>
    <property type="match status" value="1"/>
</dbReference>
<dbReference type="HOGENOM" id="CLU_057806_2_1_1"/>
<evidence type="ECO:0000256" key="3">
    <source>
        <dbReference type="ARBA" id="ARBA00014437"/>
    </source>
</evidence>
<dbReference type="GO" id="GO:0051082">
    <property type="term" value="F:unfolded protein binding"/>
    <property type="evidence" value="ECO:0007669"/>
    <property type="project" value="EnsemblFungi"/>
</dbReference>
<dbReference type="InterPro" id="IPR044034">
    <property type="entry name" value="NAC-like_UBA"/>
</dbReference>
<dbReference type="PANTHER" id="PTHR21713">
    <property type="entry name" value="NASCENT POLYPEPTIDE ASSOCIATED COMPLEX ALPHA SUBUNIT-RELATED"/>
    <property type="match status" value="1"/>
</dbReference>
<evidence type="ECO:0000313" key="9">
    <source>
        <dbReference type="EMBL" id="AET39947.1"/>
    </source>
</evidence>
<dbReference type="InterPro" id="IPR002715">
    <property type="entry name" value="Nas_poly-pep-assoc_cplx_dom"/>
</dbReference>
<evidence type="ECO:0000256" key="7">
    <source>
        <dbReference type="SAM" id="MobiDB-lite"/>
    </source>
</evidence>
<keyword evidence="10" id="KW-1185">Reference proteome</keyword>
<dbReference type="InterPro" id="IPR016641">
    <property type="entry name" value="EGD2/NACA0like"/>
</dbReference>
<comment type="subcellular location">
    <subcellularLocation>
        <location evidence="1">Cytoplasm</location>
    </subcellularLocation>
</comment>
<dbReference type="Gene3D" id="1.10.8.10">
    <property type="entry name" value="DNA helicase RuvA subunit, C-terminal domain"/>
    <property type="match status" value="1"/>
</dbReference>
<dbReference type="KEGG" id="erc:Ecym_5173"/>
<feature type="domain" description="NAC-A/B" evidence="8">
    <location>
        <begin position="14"/>
        <end position="78"/>
    </location>
</feature>
<comment type="similarity">
    <text evidence="2">Belongs to the NAC-alpha family.</text>
</comment>
<dbReference type="GO" id="GO:0032266">
    <property type="term" value="F:phosphatidylinositol-3-phosphate binding"/>
    <property type="evidence" value="ECO:0007669"/>
    <property type="project" value="EnsemblFungi"/>
</dbReference>
<dbReference type="PIRSF" id="PIRSF015901">
    <property type="entry name" value="NAC_alpha"/>
    <property type="match status" value="1"/>
</dbReference>
<dbReference type="GO" id="GO:0005854">
    <property type="term" value="C:nascent polypeptide-associated complex"/>
    <property type="evidence" value="ECO:0007669"/>
    <property type="project" value="EnsemblFungi"/>
</dbReference>
<dbReference type="CDD" id="cd22054">
    <property type="entry name" value="NAC_NACA"/>
    <property type="match status" value="1"/>
</dbReference>
<evidence type="ECO:0000256" key="1">
    <source>
        <dbReference type="ARBA" id="ARBA00004496"/>
    </source>
</evidence>
<dbReference type="Proteomes" id="UP000006790">
    <property type="component" value="Chromosome 5"/>
</dbReference>
<comment type="function">
    <text evidence="5">Component of the nascent polypeptide-associated complex (NAC), a dynamic component of the ribosomal exit tunnel, protecting the emerging polypeptides from interaction with other cytoplasmic proteins to ensure appropriate nascent protein targeting. The NAC complex also promotes mitochondrial protein import by enhancing productive ribosome interactions with the outer mitochondrial membrane and blocks the inappropriate interaction of ribosomes translating non-secretory nascent polypeptides with translocation sites in the membrane of the endoplasmic reticulum. EGD2 may also be involved in transcription regulation.</text>
</comment>
<organism evidence="9 10">
    <name type="scientific">Eremothecium cymbalariae (strain CBS 270.75 / DBVPG 7215 / KCTC 17166 / NRRL Y-17582)</name>
    <name type="common">Yeast</name>
    <dbReference type="NCBI Taxonomy" id="931890"/>
    <lineage>
        <taxon>Eukaryota</taxon>
        <taxon>Fungi</taxon>
        <taxon>Dikarya</taxon>
        <taxon>Ascomycota</taxon>
        <taxon>Saccharomycotina</taxon>
        <taxon>Saccharomycetes</taxon>
        <taxon>Saccharomycetales</taxon>
        <taxon>Saccharomycetaceae</taxon>
        <taxon>Eremothecium</taxon>
    </lineage>
</organism>
<gene>
    <name evidence="9" type="ordered locus">Ecym_5173</name>
</gene>
<dbReference type="CDD" id="cd14358">
    <property type="entry name" value="UBA_NAC_euk"/>
    <property type="match status" value="1"/>
</dbReference>
<dbReference type="GeneID" id="11470358"/>
<reference evidence="9 10" key="1">
    <citation type="journal article" date="2011" name="G3 (Bethesda)">
        <title>Genome evolution in the Eremothecium clade of the Saccharomyces complex revealed by comparative genomics.</title>
        <authorList>
            <person name="Wendland J."/>
            <person name="Walther A."/>
        </authorList>
    </citation>
    <scope>NUCLEOTIDE SEQUENCE [LARGE SCALE GENOMIC DNA]</scope>
    <source>
        <strain evidence="10">CBS 270.75 / DBVPG 7215 / KCTC 17166 / NRRL Y-17582</strain>
    </source>
</reference>
<accession>I6ND05</accession>
<evidence type="ECO:0000313" key="10">
    <source>
        <dbReference type="Proteomes" id="UP000006790"/>
    </source>
</evidence>
<dbReference type="STRING" id="931890.I6ND05"/>
<feature type="compositionally biased region" description="Low complexity" evidence="7">
    <location>
        <begin position="101"/>
        <end position="117"/>
    </location>
</feature>
<dbReference type="GO" id="GO:0006613">
    <property type="term" value="P:cotranslational protein targeting to membrane"/>
    <property type="evidence" value="ECO:0007669"/>
    <property type="project" value="EnsemblFungi"/>
</dbReference>
<evidence type="ECO:0000256" key="5">
    <source>
        <dbReference type="ARBA" id="ARBA00025035"/>
    </source>
</evidence>
<dbReference type="PROSITE" id="PS51151">
    <property type="entry name" value="NAC_AB"/>
    <property type="match status" value="1"/>
</dbReference>
<evidence type="ECO:0000256" key="6">
    <source>
        <dbReference type="ARBA" id="ARBA00030300"/>
    </source>
</evidence>
<sequence>MSEIAEDSKISILNRNERKAREIIQKLGLKQIPDISRVTFRKKNNQIFAIEKPEVYKSHGGNYVVFGEAKVDDFTRRLARAQQQAATASKDPQSIQADMVAAAAASESQEPSASAAAGTEEEDVGQVDESGLDVADIELVMQQANVSRDKAVKALREHNSDIVNAIMSLSK</sequence>
<evidence type="ECO:0000256" key="4">
    <source>
        <dbReference type="ARBA" id="ARBA00022927"/>
    </source>
</evidence>
<dbReference type="FunFam" id="1.10.8.10:FF:000006">
    <property type="entry name" value="Putative nascent polypeptide-associated complex subunit alpha"/>
    <property type="match status" value="1"/>
</dbReference>
<dbReference type="GO" id="GO:0070300">
    <property type="term" value="F:phosphatidic acid binding"/>
    <property type="evidence" value="ECO:0007669"/>
    <property type="project" value="EnsemblFungi"/>
</dbReference>
<dbReference type="Gene3D" id="2.20.70.30">
    <property type="entry name" value="Nascent polypeptide-associated complex domain"/>
    <property type="match status" value="1"/>
</dbReference>
<dbReference type="FunCoup" id="I6ND05">
    <property type="interactions" value="572"/>
</dbReference>
<dbReference type="GO" id="GO:0070273">
    <property type="term" value="F:phosphatidylinositol-4-phosphate binding"/>
    <property type="evidence" value="ECO:0007669"/>
    <property type="project" value="EnsemblFungi"/>
</dbReference>
<name>I6ND05_ERECY</name>
<evidence type="ECO:0000259" key="8">
    <source>
        <dbReference type="PROSITE" id="PS51151"/>
    </source>
</evidence>
<dbReference type="OMA" id="SQKMIFA"/>
<evidence type="ECO:0000256" key="2">
    <source>
        <dbReference type="ARBA" id="ARBA00009882"/>
    </source>
</evidence>
<dbReference type="SMART" id="SM01407">
    <property type="entry name" value="NAC"/>
    <property type="match status" value="1"/>
</dbReference>
<proteinExistence type="inferred from homology"/>
<dbReference type="AlphaFoldDB" id="I6ND05"/>
<dbReference type="GO" id="GO:0015031">
    <property type="term" value="P:protein transport"/>
    <property type="evidence" value="ECO:0007669"/>
    <property type="project" value="UniProtKB-KW"/>
</dbReference>
<dbReference type="EMBL" id="CP002501">
    <property type="protein sequence ID" value="AET39947.1"/>
    <property type="molecule type" value="Genomic_DNA"/>
</dbReference>
<dbReference type="GO" id="GO:0080025">
    <property type="term" value="F:phosphatidylinositol-3,5-bisphosphate binding"/>
    <property type="evidence" value="ECO:0007669"/>
    <property type="project" value="EnsemblFungi"/>
</dbReference>
<dbReference type="FunFam" id="2.20.70.30:FF:000002">
    <property type="entry name" value="Nascent polypeptide-associated complex (NAC), alpha subunit"/>
    <property type="match status" value="1"/>
</dbReference>
<dbReference type="RefSeq" id="XP_003646764.1">
    <property type="nucleotide sequence ID" value="XM_003646716.1"/>
</dbReference>
<dbReference type="InterPro" id="IPR038187">
    <property type="entry name" value="NAC_A/B_dom_sf"/>
</dbReference>
<keyword evidence="4" id="KW-0813">Transport</keyword>
<protein>
    <recommendedName>
        <fullName evidence="3">Nascent polypeptide-associated complex subunit alpha</fullName>
    </recommendedName>
    <alternativeName>
        <fullName evidence="6">Alpha-NAC</fullName>
    </alternativeName>
</protein>
<dbReference type="OrthoDB" id="3169036at2759"/>
<keyword evidence="4" id="KW-0653">Protein transport</keyword>
<dbReference type="InParanoid" id="I6ND05"/>
<feature type="region of interest" description="Disordered" evidence="7">
    <location>
        <begin position="82"/>
        <end position="128"/>
    </location>
</feature>